<keyword evidence="2" id="KW-1185">Reference proteome</keyword>
<evidence type="ECO:0000313" key="1">
    <source>
        <dbReference type="EMBL" id="MEI4829376.1"/>
    </source>
</evidence>
<dbReference type="EMBL" id="JBAWSV010000002">
    <property type="protein sequence ID" value="MEI4829376.1"/>
    <property type="molecule type" value="Genomic_DNA"/>
</dbReference>
<accession>A0ABU8FU78</accession>
<name>A0ABU8FU78_9BACI</name>
<dbReference type="Proteomes" id="UP001367922">
    <property type="component" value="Unassembled WGS sequence"/>
</dbReference>
<proteinExistence type="predicted"/>
<gene>
    <name evidence="1" type="ORF">WAX78_07895</name>
</gene>
<sequence>MKHLIQLFLGAFVAWLIISFFTNNYNSGSLFLFILGAISGYQIGKNKR</sequence>
<reference evidence="1 2" key="1">
    <citation type="submission" date="2024-01" db="EMBL/GenBank/DDBJ databases">
        <title>Seven novel Bacillus-like species.</title>
        <authorList>
            <person name="Liu G."/>
        </authorList>
    </citation>
    <scope>NUCLEOTIDE SEQUENCE [LARGE SCALE GENOMIC DNA]</scope>
    <source>
        <strain evidence="1 2">FJAT-53711</strain>
    </source>
</reference>
<comment type="caution">
    <text evidence="1">The sequence shown here is derived from an EMBL/GenBank/DDBJ whole genome shotgun (WGS) entry which is preliminary data.</text>
</comment>
<protein>
    <submittedName>
        <fullName evidence="1">tRNA U-34 5-methylaminomethyl-2-thiouridine biosynthesis protein</fullName>
    </submittedName>
</protein>
<dbReference type="RefSeq" id="WP_336481746.1">
    <property type="nucleotide sequence ID" value="NZ_JBAWSV010000002.1"/>
</dbReference>
<evidence type="ECO:0000313" key="2">
    <source>
        <dbReference type="Proteomes" id="UP001367922"/>
    </source>
</evidence>
<organism evidence="1 2">
    <name type="scientific">Bacillus yunxiaonensis</name>
    <dbReference type="NCBI Taxonomy" id="3127665"/>
    <lineage>
        <taxon>Bacteria</taxon>
        <taxon>Bacillati</taxon>
        <taxon>Bacillota</taxon>
        <taxon>Bacilli</taxon>
        <taxon>Bacillales</taxon>
        <taxon>Bacillaceae</taxon>
        <taxon>Bacillus</taxon>
    </lineage>
</organism>